<dbReference type="InParanoid" id="A0A2H3DF52"/>
<dbReference type="Proteomes" id="UP000217790">
    <property type="component" value="Unassembled WGS sequence"/>
</dbReference>
<reference evidence="4" key="1">
    <citation type="journal article" date="2017" name="Nat. Ecol. Evol.">
        <title>Genome expansion and lineage-specific genetic innovations in the forest pathogenic fungi Armillaria.</title>
        <authorList>
            <person name="Sipos G."/>
            <person name="Prasanna A.N."/>
            <person name="Walter M.C."/>
            <person name="O'Connor E."/>
            <person name="Balint B."/>
            <person name="Krizsan K."/>
            <person name="Kiss B."/>
            <person name="Hess J."/>
            <person name="Varga T."/>
            <person name="Slot J."/>
            <person name="Riley R."/>
            <person name="Boka B."/>
            <person name="Rigling D."/>
            <person name="Barry K."/>
            <person name="Lee J."/>
            <person name="Mihaltcheva S."/>
            <person name="LaButti K."/>
            <person name="Lipzen A."/>
            <person name="Waldron R."/>
            <person name="Moloney N.M."/>
            <person name="Sperisen C."/>
            <person name="Kredics L."/>
            <person name="Vagvoelgyi C."/>
            <person name="Patrignani A."/>
            <person name="Fitzpatrick D."/>
            <person name="Nagy I."/>
            <person name="Doyle S."/>
            <person name="Anderson J.B."/>
            <person name="Grigoriev I.V."/>
            <person name="Gueldener U."/>
            <person name="Muensterkoetter M."/>
            <person name="Nagy L.G."/>
        </authorList>
    </citation>
    <scope>NUCLEOTIDE SEQUENCE [LARGE SCALE GENOMIC DNA]</scope>
    <source>
        <strain evidence="4">Ar21-2</strain>
    </source>
</reference>
<feature type="domain" description="Nephrocystin 3-like N-terminal" evidence="2">
    <location>
        <begin position="11"/>
        <end position="78"/>
    </location>
</feature>
<evidence type="ECO:0000259" key="2">
    <source>
        <dbReference type="Pfam" id="PF24883"/>
    </source>
</evidence>
<feature type="non-terminal residue" evidence="3">
    <location>
        <position position="1"/>
    </location>
</feature>
<name>A0A2H3DF52_ARMGA</name>
<evidence type="ECO:0000256" key="1">
    <source>
        <dbReference type="ARBA" id="ARBA00022737"/>
    </source>
</evidence>
<dbReference type="Pfam" id="PF24883">
    <property type="entry name" value="NPHP3_N"/>
    <property type="match status" value="1"/>
</dbReference>
<sequence>TCMETIKYLLMWIMDYDNSILWCSGLARTSKSSLVSSLHNFLCLDMSHCSHLAAFIHYDRTLYQDSSGLITSIAYSLVMFD</sequence>
<keyword evidence="1" id="KW-0677">Repeat</keyword>
<dbReference type="InterPro" id="IPR056884">
    <property type="entry name" value="NPHP3-like_N"/>
</dbReference>
<dbReference type="EMBL" id="KZ293668">
    <property type="protein sequence ID" value="PBK89488.1"/>
    <property type="molecule type" value="Genomic_DNA"/>
</dbReference>
<proteinExistence type="predicted"/>
<dbReference type="OrthoDB" id="3269932at2759"/>
<protein>
    <recommendedName>
        <fullName evidence="2">Nephrocystin 3-like N-terminal domain-containing protein</fullName>
    </recommendedName>
</protein>
<keyword evidence="4" id="KW-1185">Reference proteome</keyword>
<accession>A0A2H3DF52</accession>
<dbReference type="AlphaFoldDB" id="A0A2H3DF52"/>
<feature type="non-terminal residue" evidence="3">
    <location>
        <position position="81"/>
    </location>
</feature>
<evidence type="ECO:0000313" key="4">
    <source>
        <dbReference type="Proteomes" id="UP000217790"/>
    </source>
</evidence>
<organism evidence="3 4">
    <name type="scientific">Armillaria gallica</name>
    <name type="common">Bulbous honey fungus</name>
    <name type="synonym">Armillaria bulbosa</name>
    <dbReference type="NCBI Taxonomy" id="47427"/>
    <lineage>
        <taxon>Eukaryota</taxon>
        <taxon>Fungi</taxon>
        <taxon>Dikarya</taxon>
        <taxon>Basidiomycota</taxon>
        <taxon>Agaricomycotina</taxon>
        <taxon>Agaricomycetes</taxon>
        <taxon>Agaricomycetidae</taxon>
        <taxon>Agaricales</taxon>
        <taxon>Marasmiineae</taxon>
        <taxon>Physalacriaceae</taxon>
        <taxon>Armillaria</taxon>
    </lineage>
</organism>
<dbReference type="STRING" id="47427.A0A2H3DF52"/>
<gene>
    <name evidence="3" type="ORF">ARMGADRAFT_906040</name>
</gene>
<evidence type="ECO:0000313" key="3">
    <source>
        <dbReference type="EMBL" id="PBK89488.1"/>
    </source>
</evidence>